<dbReference type="Proteomes" id="UP001500021">
    <property type="component" value="Unassembled WGS sequence"/>
</dbReference>
<reference evidence="1 2" key="1">
    <citation type="journal article" date="2019" name="Int. J. Syst. Evol. Microbiol.">
        <title>The Global Catalogue of Microorganisms (GCM) 10K type strain sequencing project: providing services to taxonomists for standard genome sequencing and annotation.</title>
        <authorList>
            <consortium name="The Broad Institute Genomics Platform"/>
            <consortium name="The Broad Institute Genome Sequencing Center for Infectious Disease"/>
            <person name="Wu L."/>
            <person name="Ma J."/>
        </authorList>
    </citation>
    <scope>NUCLEOTIDE SEQUENCE [LARGE SCALE GENOMIC DNA]</scope>
    <source>
        <strain evidence="1 2">JCM 15608</strain>
    </source>
</reference>
<proteinExistence type="predicted"/>
<organism evidence="1 2">
    <name type="scientific">Colwellia asteriadis</name>
    <dbReference type="NCBI Taxonomy" id="517723"/>
    <lineage>
        <taxon>Bacteria</taxon>
        <taxon>Pseudomonadati</taxon>
        <taxon>Pseudomonadota</taxon>
        <taxon>Gammaproteobacteria</taxon>
        <taxon>Alteromonadales</taxon>
        <taxon>Colwelliaceae</taxon>
        <taxon>Colwellia</taxon>
    </lineage>
</organism>
<protein>
    <submittedName>
        <fullName evidence="1">Uncharacterized protein</fullName>
    </submittedName>
</protein>
<dbReference type="EMBL" id="BAAAFA010000001">
    <property type="protein sequence ID" value="GAA0810208.1"/>
    <property type="molecule type" value="Genomic_DNA"/>
</dbReference>
<comment type="caution">
    <text evidence="1">The sequence shown here is derived from an EMBL/GenBank/DDBJ whole genome shotgun (WGS) entry which is preliminary data.</text>
</comment>
<evidence type="ECO:0000313" key="1">
    <source>
        <dbReference type="EMBL" id="GAA0810208.1"/>
    </source>
</evidence>
<keyword evidence="2" id="KW-1185">Reference proteome</keyword>
<sequence>MIDDSKIKMPLCLIVSINCGETINDATGSPENVTSKATQKNILEKSVAIAALAREVTTKTMRNL</sequence>
<evidence type="ECO:0000313" key="2">
    <source>
        <dbReference type="Proteomes" id="UP001500021"/>
    </source>
</evidence>
<name>A0ABN1L249_9GAMM</name>
<gene>
    <name evidence="1" type="ORF">GCM10009111_00730</name>
</gene>
<accession>A0ABN1L249</accession>